<dbReference type="Proteomes" id="UP000636956">
    <property type="component" value="Unassembled WGS sequence"/>
</dbReference>
<dbReference type="RefSeq" id="WP_188741555.1">
    <property type="nucleotide sequence ID" value="NZ_BAABFW010000007.1"/>
</dbReference>
<proteinExistence type="predicted"/>
<evidence type="ECO:0000313" key="2">
    <source>
        <dbReference type="EMBL" id="GGJ67661.1"/>
    </source>
</evidence>
<organism evidence="2 3">
    <name type="scientific">Agromyces bauzanensis</name>
    <dbReference type="NCBI Taxonomy" id="1308924"/>
    <lineage>
        <taxon>Bacteria</taxon>
        <taxon>Bacillati</taxon>
        <taxon>Actinomycetota</taxon>
        <taxon>Actinomycetes</taxon>
        <taxon>Micrococcales</taxon>
        <taxon>Microbacteriaceae</taxon>
        <taxon>Agromyces</taxon>
    </lineage>
</organism>
<name>A0A917P9K1_9MICO</name>
<sequence length="91" mass="9909">MAIVVNVVFFLLVNVWPTWRVVPFLTEATQEVLVLVNLSLLAGVVVNTLNLALDLAWVRAVGEIVTARPAYALSPLSRNGTVTMFEATPIC</sequence>
<keyword evidence="1" id="KW-0812">Transmembrane</keyword>
<dbReference type="EMBL" id="BMMD01000001">
    <property type="protein sequence ID" value="GGJ67661.1"/>
    <property type="molecule type" value="Genomic_DNA"/>
</dbReference>
<accession>A0A917P9K1</accession>
<evidence type="ECO:0000256" key="1">
    <source>
        <dbReference type="SAM" id="Phobius"/>
    </source>
</evidence>
<keyword evidence="1" id="KW-0472">Membrane</keyword>
<dbReference type="AlphaFoldDB" id="A0A917P9K1"/>
<gene>
    <name evidence="2" type="ORF">GCM10011372_01820</name>
</gene>
<protein>
    <submittedName>
        <fullName evidence="2">Uncharacterized protein</fullName>
    </submittedName>
</protein>
<comment type="caution">
    <text evidence="2">The sequence shown here is derived from an EMBL/GenBank/DDBJ whole genome shotgun (WGS) entry which is preliminary data.</text>
</comment>
<feature type="transmembrane region" description="Helical" evidence="1">
    <location>
        <begin position="33"/>
        <end position="53"/>
    </location>
</feature>
<keyword evidence="1" id="KW-1133">Transmembrane helix</keyword>
<keyword evidence="3" id="KW-1185">Reference proteome</keyword>
<reference evidence="2" key="1">
    <citation type="journal article" date="2014" name="Int. J. Syst. Evol. Microbiol.">
        <title>Complete genome sequence of Corynebacterium casei LMG S-19264T (=DSM 44701T), isolated from a smear-ripened cheese.</title>
        <authorList>
            <consortium name="US DOE Joint Genome Institute (JGI-PGF)"/>
            <person name="Walter F."/>
            <person name="Albersmeier A."/>
            <person name="Kalinowski J."/>
            <person name="Ruckert C."/>
        </authorList>
    </citation>
    <scope>NUCLEOTIDE SEQUENCE</scope>
    <source>
        <strain evidence="2">CGMCC 1.8984</strain>
    </source>
</reference>
<reference evidence="2" key="2">
    <citation type="submission" date="2020-09" db="EMBL/GenBank/DDBJ databases">
        <authorList>
            <person name="Sun Q."/>
            <person name="Zhou Y."/>
        </authorList>
    </citation>
    <scope>NUCLEOTIDE SEQUENCE</scope>
    <source>
        <strain evidence="2">CGMCC 1.8984</strain>
    </source>
</reference>
<evidence type="ECO:0000313" key="3">
    <source>
        <dbReference type="Proteomes" id="UP000636956"/>
    </source>
</evidence>